<dbReference type="Proteomes" id="UP000622797">
    <property type="component" value="Unassembled WGS sequence"/>
</dbReference>
<dbReference type="InterPro" id="IPR008928">
    <property type="entry name" value="6-hairpin_glycosidase_sf"/>
</dbReference>
<name>A0A8H4T9S0_9HYPO</name>
<dbReference type="EMBL" id="JABEXW010000832">
    <property type="protein sequence ID" value="KAF4953933.1"/>
    <property type="molecule type" value="Genomic_DNA"/>
</dbReference>
<evidence type="ECO:0000313" key="3">
    <source>
        <dbReference type="EMBL" id="KAF4953933.1"/>
    </source>
</evidence>
<reference evidence="3" key="1">
    <citation type="journal article" date="2020" name="BMC Genomics">
        <title>Correction to: Identification and distribution of gene clusters required for synthesis of sphingolipid metabolism inhibitors in diverse species of the filamentous fungus Fusarium.</title>
        <authorList>
            <person name="Kim H.S."/>
            <person name="Lohmar J.M."/>
            <person name="Busman M."/>
            <person name="Brown D.W."/>
            <person name="Naumann T.A."/>
            <person name="Divon H.H."/>
            <person name="Lysoe E."/>
            <person name="Uhlig S."/>
            <person name="Proctor R.H."/>
        </authorList>
    </citation>
    <scope>NUCLEOTIDE SEQUENCE</scope>
    <source>
        <strain evidence="3">NRRL 20472</strain>
    </source>
</reference>
<evidence type="ECO:0000313" key="4">
    <source>
        <dbReference type="Proteomes" id="UP000622797"/>
    </source>
</evidence>
<dbReference type="AlphaFoldDB" id="A0A8H4T9S0"/>
<reference evidence="3" key="2">
    <citation type="submission" date="2020-05" db="EMBL/GenBank/DDBJ databases">
        <authorList>
            <person name="Kim H.-S."/>
            <person name="Proctor R.H."/>
            <person name="Brown D.W."/>
        </authorList>
    </citation>
    <scope>NUCLEOTIDE SEQUENCE</scope>
    <source>
        <strain evidence="3">NRRL 20472</strain>
    </source>
</reference>
<dbReference type="InterPro" id="IPR010905">
    <property type="entry name" value="Glyco_hydro_88"/>
</dbReference>
<dbReference type="GO" id="GO:0005975">
    <property type="term" value="P:carbohydrate metabolic process"/>
    <property type="evidence" value="ECO:0007669"/>
    <property type="project" value="InterPro"/>
</dbReference>
<evidence type="ECO:0000256" key="1">
    <source>
        <dbReference type="ARBA" id="ARBA00022801"/>
    </source>
</evidence>
<evidence type="ECO:0000256" key="2">
    <source>
        <dbReference type="SAM" id="SignalP"/>
    </source>
</evidence>
<dbReference type="Gene3D" id="1.50.10.10">
    <property type="match status" value="1"/>
</dbReference>
<dbReference type="PANTHER" id="PTHR33886">
    <property type="entry name" value="UNSATURATED RHAMNOGALACTURONAN HYDROLASE (EUROFUNG)"/>
    <property type="match status" value="1"/>
</dbReference>
<comment type="caution">
    <text evidence="3">The sequence shown here is derived from an EMBL/GenBank/DDBJ whole genome shotgun (WGS) entry which is preliminary data.</text>
</comment>
<dbReference type="GO" id="GO:0016787">
    <property type="term" value="F:hydrolase activity"/>
    <property type="evidence" value="ECO:0007669"/>
    <property type="project" value="UniProtKB-KW"/>
</dbReference>
<dbReference type="OrthoDB" id="540611at2759"/>
<accession>A0A8H4T9S0</accession>
<proteinExistence type="predicted"/>
<feature type="signal peptide" evidence="2">
    <location>
        <begin position="1"/>
        <end position="18"/>
    </location>
</feature>
<gene>
    <name evidence="3" type="ORF">FSARC_12289</name>
</gene>
<dbReference type="InterPro" id="IPR052043">
    <property type="entry name" value="PolySaccharide_Degr_Enz"/>
</dbReference>
<keyword evidence="4" id="KW-1185">Reference proteome</keyword>
<dbReference type="InterPro" id="IPR012341">
    <property type="entry name" value="6hp_glycosidase-like_sf"/>
</dbReference>
<organism evidence="3 4">
    <name type="scientific">Fusarium sarcochroum</name>
    <dbReference type="NCBI Taxonomy" id="1208366"/>
    <lineage>
        <taxon>Eukaryota</taxon>
        <taxon>Fungi</taxon>
        <taxon>Dikarya</taxon>
        <taxon>Ascomycota</taxon>
        <taxon>Pezizomycotina</taxon>
        <taxon>Sordariomycetes</taxon>
        <taxon>Hypocreomycetidae</taxon>
        <taxon>Hypocreales</taxon>
        <taxon>Nectriaceae</taxon>
        <taxon>Fusarium</taxon>
        <taxon>Fusarium lateritium species complex</taxon>
    </lineage>
</organism>
<protein>
    <submittedName>
        <fullName evidence="3">Uncharacterized protein</fullName>
    </submittedName>
</protein>
<dbReference type="Pfam" id="PF07470">
    <property type="entry name" value="Glyco_hydro_88"/>
    <property type="match status" value="1"/>
</dbReference>
<sequence>MKASPLLAATLLAGGTVAVPSGAKTSYSRLMTDSMIRFGVKPSYNYGEATLYTSFEDMYEYTKNQTYYDFFRSQMDAVVLKNGTIAGFNHTHYSLDPYRFGNNVLWWYEETGEKKFKIAADAIKNTLDNHPRTPTGGFWHRDVVYPNQMWLDGIYMADNFYAKYVKLFQPNNATAWDDIILQYDKIDKVTRRPDNLLVHGFDESKKAVWADPETGAAPLVWGRAVGWYFMSLLEAIEDFPKDHPGHKRLVGYFTGLAEGLKGAQDKKSGGWYNIMDEKYVGVKGNYIEASASAMFTFGWLRGLNRGLLSAGDYSKVATKAYKGLVDNFITRNASGTINFEGTVEVGSLGSNATFQYYASIKTRQNDLRGAGAFMLAALEYEKRSS</sequence>
<dbReference type="PANTHER" id="PTHR33886:SF9">
    <property type="entry name" value="UNSATURATED RHAMNOGALACTURONAN HYDROLASE (EUROFUNG)"/>
    <property type="match status" value="1"/>
</dbReference>
<dbReference type="SUPFAM" id="SSF48208">
    <property type="entry name" value="Six-hairpin glycosidases"/>
    <property type="match status" value="1"/>
</dbReference>
<keyword evidence="1" id="KW-0378">Hydrolase</keyword>
<keyword evidence="2" id="KW-0732">Signal</keyword>
<feature type="chain" id="PRO_5034601884" evidence="2">
    <location>
        <begin position="19"/>
        <end position="385"/>
    </location>
</feature>